<organism evidence="2 3">
    <name type="scientific">Penicillium freii</name>
    <dbReference type="NCBI Taxonomy" id="48697"/>
    <lineage>
        <taxon>Eukaryota</taxon>
        <taxon>Fungi</taxon>
        <taxon>Dikarya</taxon>
        <taxon>Ascomycota</taxon>
        <taxon>Pezizomycotina</taxon>
        <taxon>Eurotiomycetes</taxon>
        <taxon>Eurotiomycetidae</taxon>
        <taxon>Eurotiales</taxon>
        <taxon>Aspergillaceae</taxon>
        <taxon>Penicillium</taxon>
    </lineage>
</organism>
<accession>A0A124GQ14</accession>
<evidence type="ECO:0008006" key="4">
    <source>
        <dbReference type="Google" id="ProtNLM"/>
    </source>
</evidence>
<keyword evidence="3" id="KW-1185">Reference proteome</keyword>
<sequence>MKVSRFGLALALILLSVRYRYLSGDMYICLMPSCHQGSGGEVFRFQLLSVQITTQVINISYITNLENHVLRSGQLLSPALKGFRPSQSKLSQAHPTPQSPGFGWDRAKTSGLHHNIPLLSDYHKI</sequence>
<gene>
    <name evidence="2" type="ORF">ACN42_g10509</name>
</gene>
<keyword evidence="1" id="KW-0732">Signal</keyword>
<evidence type="ECO:0000256" key="1">
    <source>
        <dbReference type="SAM" id="SignalP"/>
    </source>
</evidence>
<feature type="chain" id="PRO_5007172473" description="Secreted protein" evidence="1">
    <location>
        <begin position="25"/>
        <end position="125"/>
    </location>
</feature>
<feature type="signal peptide" evidence="1">
    <location>
        <begin position="1"/>
        <end position="24"/>
    </location>
</feature>
<dbReference type="Proteomes" id="UP000055045">
    <property type="component" value="Unassembled WGS sequence"/>
</dbReference>
<reference evidence="2 3" key="1">
    <citation type="submission" date="2015-10" db="EMBL/GenBank/DDBJ databases">
        <title>Genome sequencing of Penicillium freii.</title>
        <authorList>
            <person name="Nguyen H.D."/>
            <person name="Visagie C.M."/>
            <person name="Seifert K.A."/>
        </authorList>
    </citation>
    <scope>NUCLEOTIDE SEQUENCE [LARGE SCALE GENOMIC DNA]</scope>
    <source>
        <strain evidence="2 3">DAOM 242723</strain>
    </source>
</reference>
<dbReference type="EMBL" id="LLXE01000447">
    <property type="protein sequence ID" value="KUM56693.1"/>
    <property type="molecule type" value="Genomic_DNA"/>
</dbReference>
<protein>
    <recommendedName>
        <fullName evidence="4">Secreted protein</fullName>
    </recommendedName>
</protein>
<name>A0A124GQ14_PENFR</name>
<evidence type="ECO:0000313" key="3">
    <source>
        <dbReference type="Proteomes" id="UP000055045"/>
    </source>
</evidence>
<evidence type="ECO:0000313" key="2">
    <source>
        <dbReference type="EMBL" id="KUM56693.1"/>
    </source>
</evidence>
<proteinExistence type="predicted"/>
<dbReference type="AlphaFoldDB" id="A0A124GQ14"/>
<comment type="caution">
    <text evidence="2">The sequence shown here is derived from an EMBL/GenBank/DDBJ whole genome shotgun (WGS) entry which is preliminary data.</text>
</comment>